<evidence type="ECO:0000313" key="5">
    <source>
        <dbReference type="EnsemblPlants" id="MELO3C031383.2.1"/>
    </source>
</evidence>
<keyword evidence="2" id="KW-0645">Protease</keyword>
<name>A0A9I9EBR8_CUCME</name>
<dbReference type="InterPro" id="IPR003653">
    <property type="entry name" value="Peptidase_C48_C"/>
</dbReference>
<dbReference type="EnsemblPlants" id="MELO3C031383.2.1">
    <property type="protein sequence ID" value="MELO3C031383.2.1"/>
    <property type="gene ID" value="MELO3C031383.2"/>
</dbReference>
<dbReference type="Pfam" id="PF02902">
    <property type="entry name" value="Peptidase_C48"/>
    <property type="match status" value="1"/>
</dbReference>
<proteinExistence type="inferred from homology"/>
<evidence type="ECO:0000256" key="2">
    <source>
        <dbReference type="ARBA" id="ARBA00022670"/>
    </source>
</evidence>
<comment type="similarity">
    <text evidence="1">Belongs to the peptidase C48 family.</text>
</comment>
<evidence type="ECO:0000259" key="4">
    <source>
        <dbReference type="Pfam" id="PF02902"/>
    </source>
</evidence>
<sequence length="134" mass="15276">MGHWALLAINAYEDTVFYLDSLRTTSKATIRYVTDTAIAIFHSQKNINKSRKQTLWRTIDTRKSYSQAELDEVRVKSEEEKHKEAYPSGATSRRLVRRVGNRLMRIAMSQRRGSDGNNIGVEGSKKREIVGGVC</sequence>
<evidence type="ECO:0000256" key="1">
    <source>
        <dbReference type="ARBA" id="ARBA00005234"/>
    </source>
</evidence>
<dbReference type="GO" id="GO:0006508">
    <property type="term" value="P:proteolysis"/>
    <property type="evidence" value="ECO:0007669"/>
    <property type="project" value="UniProtKB-KW"/>
</dbReference>
<keyword evidence="3" id="KW-0378">Hydrolase</keyword>
<evidence type="ECO:0000256" key="3">
    <source>
        <dbReference type="ARBA" id="ARBA00022801"/>
    </source>
</evidence>
<protein>
    <recommendedName>
        <fullName evidence="4">Ubiquitin-like protease family profile domain-containing protein</fullName>
    </recommendedName>
</protein>
<dbReference type="InterPro" id="IPR038765">
    <property type="entry name" value="Papain-like_cys_pep_sf"/>
</dbReference>
<dbReference type="SUPFAM" id="SSF54001">
    <property type="entry name" value="Cysteine proteinases"/>
    <property type="match status" value="1"/>
</dbReference>
<accession>A0A9I9EBR8</accession>
<dbReference type="Gramene" id="MELO3C031383.2.1">
    <property type="protein sequence ID" value="MELO3C031383.2.1"/>
    <property type="gene ID" value="MELO3C031383.2"/>
</dbReference>
<dbReference type="AlphaFoldDB" id="A0A9I9EBR8"/>
<dbReference type="GO" id="GO:0008234">
    <property type="term" value="F:cysteine-type peptidase activity"/>
    <property type="evidence" value="ECO:0007669"/>
    <property type="project" value="InterPro"/>
</dbReference>
<reference evidence="5" key="1">
    <citation type="submission" date="2023-03" db="UniProtKB">
        <authorList>
            <consortium name="EnsemblPlants"/>
        </authorList>
    </citation>
    <scope>IDENTIFICATION</scope>
</reference>
<organism evidence="5">
    <name type="scientific">Cucumis melo</name>
    <name type="common">Muskmelon</name>
    <dbReference type="NCBI Taxonomy" id="3656"/>
    <lineage>
        <taxon>Eukaryota</taxon>
        <taxon>Viridiplantae</taxon>
        <taxon>Streptophyta</taxon>
        <taxon>Embryophyta</taxon>
        <taxon>Tracheophyta</taxon>
        <taxon>Spermatophyta</taxon>
        <taxon>Magnoliopsida</taxon>
        <taxon>eudicotyledons</taxon>
        <taxon>Gunneridae</taxon>
        <taxon>Pentapetalae</taxon>
        <taxon>rosids</taxon>
        <taxon>fabids</taxon>
        <taxon>Cucurbitales</taxon>
        <taxon>Cucurbitaceae</taxon>
        <taxon>Benincaseae</taxon>
        <taxon>Cucumis</taxon>
    </lineage>
</organism>
<feature type="domain" description="Ubiquitin-like protease family profile" evidence="4">
    <location>
        <begin position="2"/>
        <end position="60"/>
    </location>
</feature>